<dbReference type="PROSITE" id="PS50112">
    <property type="entry name" value="PAS"/>
    <property type="match status" value="1"/>
</dbReference>
<dbReference type="Pfam" id="PF00512">
    <property type="entry name" value="HisKA"/>
    <property type="match status" value="1"/>
</dbReference>
<evidence type="ECO:0000256" key="10">
    <source>
        <dbReference type="ARBA" id="ARBA00023012"/>
    </source>
</evidence>
<dbReference type="InterPro" id="IPR003661">
    <property type="entry name" value="HisK_dim/P_dom"/>
</dbReference>
<feature type="transmembrane region" description="Helical" evidence="12">
    <location>
        <begin position="9"/>
        <end position="31"/>
    </location>
</feature>
<keyword evidence="12" id="KW-0812">Transmembrane</keyword>
<feature type="domain" description="HAMP" evidence="15">
    <location>
        <begin position="59"/>
        <end position="111"/>
    </location>
</feature>
<feature type="domain" description="Histidine kinase" evidence="13">
    <location>
        <begin position="241"/>
        <end position="458"/>
    </location>
</feature>
<dbReference type="InterPro" id="IPR036097">
    <property type="entry name" value="HisK_dim/P_sf"/>
</dbReference>
<dbReference type="SUPFAM" id="SSF55874">
    <property type="entry name" value="ATPase domain of HSP90 chaperone/DNA topoisomerase II/histidine kinase"/>
    <property type="match status" value="1"/>
</dbReference>
<dbReference type="Gene3D" id="1.10.8.500">
    <property type="entry name" value="HAMP domain in histidine kinase"/>
    <property type="match status" value="1"/>
</dbReference>
<dbReference type="InterPro" id="IPR013767">
    <property type="entry name" value="PAS_fold"/>
</dbReference>
<evidence type="ECO:0000256" key="12">
    <source>
        <dbReference type="SAM" id="Phobius"/>
    </source>
</evidence>
<dbReference type="RefSeq" id="WP_142790578.1">
    <property type="nucleotide sequence ID" value="NZ_VJMZ01000001.1"/>
</dbReference>
<dbReference type="InterPro" id="IPR000014">
    <property type="entry name" value="PAS"/>
</dbReference>
<dbReference type="CDD" id="cd00082">
    <property type="entry name" value="HisKA"/>
    <property type="match status" value="1"/>
</dbReference>
<dbReference type="PROSITE" id="PS50109">
    <property type="entry name" value="HIS_KIN"/>
    <property type="match status" value="1"/>
</dbReference>
<dbReference type="InterPro" id="IPR005467">
    <property type="entry name" value="His_kinase_dom"/>
</dbReference>
<dbReference type="FunFam" id="1.10.287.130:FF:000001">
    <property type="entry name" value="Two-component sensor histidine kinase"/>
    <property type="match status" value="1"/>
</dbReference>
<evidence type="ECO:0000313" key="16">
    <source>
        <dbReference type="EMBL" id="TRM11448.1"/>
    </source>
</evidence>
<dbReference type="SMART" id="SM00387">
    <property type="entry name" value="HATPase_c"/>
    <property type="match status" value="1"/>
</dbReference>
<dbReference type="CDD" id="cd06225">
    <property type="entry name" value="HAMP"/>
    <property type="match status" value="1"/>
</dbReference>
<comment type="catalytic activity">
    <reaction evidence="1">
        <text>ATP + protein L-histidine = ADP + protein N-phospho-L-histidine.</text>
        <dbReference type="EC" id="2.7.13.3"/>
    </reaction>
</comment>
<dbReference type="Gene3D" id="3.30.450.20">
    <property type="entry name" value="PAS domain"/>
    <property type="match status" value="1"/>
</dbReference>
<keyword evidence="8" id="KW-0418">Kinase</keyword>
<keyword evidence="5" id="KW-0597">Phosphoprotein</keyword>
<dbReference type="Gene3D" id="3.30.565.10">
    <property type="entry name" value="Histidine kinase-like ATPase, C-terminal domain"/>
    <property type="match status" value="1"/>
</dbReference>
<evidence type="ECO:0000256" key="5">
    <source>
        <dbReference type="ARBA" id="ARBA00022553"/>
    </source>
</evidence>
<dbReference type="InterPro" id="IPR004358">
    <property type="entry name" value="Sig_transdc_His_kin-like_C"/>
</dbReference>
<dbReference type="Gene3D" id="1.10.287.130">
    <property type="match status" value="1"/>
</dbReference>
<dbReference type="GO" id="GO:0004721">
    <property type="term" value="F:phosphoprotein phosphatase activity"/>
    <property type="evidence" value="ECO:0007669"/>
    <property type="project" value="TreeGrafter"/>
</dbReference>
<name>A0A549YHV5_9BACI</name>
<reference evidence="16 17" key="1">
    <citation type="submission" date="2019-07" db="EMBL/GenBank/DDBJ databases">
        <title>Genomic analysis of Lentibacillus sp. NKC851-2.</title>
        <authorList>
            <person name="Oh Y.J."/>
        </authorList>
    </citation>
    <scope>NUCLEOTIDE SEQUENCE [LARGE SCALE GENOMIC DNA]</scope>
    <source>
        <strain evidence="16 17">NKC851-2</strain>
    </source>
</reference>
<comment type="subcellular location">
    <subcellularLocation>
        <location evidence="2">Cell membrane</location>
        <topology evidence="2">Multi-pass membrane protein</topology>
    </subcellularLocation>
</comment>
<dbReference type="PRINTS" id="PR00344">
    <property type="entry name" value="BCTRLSENSOR"/>
</dbReference>
<keyword evidence="17" id="KW-1185">Reference proteome</keyword>
<dbReference type="GO" id="GO:0000155">
    <property type="term" value="F:phosphorelay sensor kinase activity"/>
    <property type="evidence" value="ECO:0007669"/>
    <property type="project" value="InterPro"/>
</dbReference>
<dbReference type="PANTHER" id="PTHR45453">
    <property type="entry name" value="PHOSPHATE REGULON SENSOR PROTEIN PHOR"/>
    <property type="match status" value="1"/>
</dbReference>
<dbReference type="SMART" id="SM00091">
    <property type="entry name" value="PAS"/>
    <property type="match status" value="1"/>
</dbReference>
<feature type="domain" description="PAS" evidence="14">
    <location>
        <begin position="116"/>
        <end position="189"/>
    </location>
</feature>
<proteinExistence type="predicted"/>
<dbReference type="GO" id="GO:0016036">
    <property type="term" value="P:cellular response to phosphate starvation"/>
    <property type="evidence" value="ECO:0007669"/>
    <property type="project" value="TreeGrafter"/>
</dbReference>
<evidence type="ECO:0000313" key="17">
    <source>
        <dbReference type="Proteomes" id="UP000319280"/>
    </source>
</evidence>
<dbReference type="InterPro" id="IPR003594">
    <property type="entry name" value="HATPase_dom"/>
</dbReference>
<evidence type="ECO:0000256" key="2">
    <source>
        <dbReference type="ARBA" id="ARBA00004651"/>
    </source>
</evidence>
<keyword evidence="9" id="KW-0067">ATP-binding</keyword>
<sequence length="461" mass="52141">MNTSNSRLFLTYITVVILVLLGIGAIVMPLTSQIGKFIVMLTLLGALITFIILIANLFEKYIKPVRSATRVAEELVKGNYRVRTYVTPYGEAGKLSSSINKLAQNLQEMTIQEKMQESQLKTVIDNMDSGLMLIDERGYVHLVNQKFLSMFVIDPQNAVGYLYYNIIDEQSIHKAVQEAFLYEEEIKDGFTSSMELGNRFVEIVGAPILNEVGRLKGTVLVFHDITDFKRLDQMRKDFVANVSHELKTPVTSIRGFAETLLDGAMNDPDIHRQFLTTIFTESKRLQALIQDLLELSELENDELRLQTEKIDLAMLFKDIQPFLDKQATGKQIQLSSTISENLIMTGDTNRMKQVLLNLINNAIIYTPEKGEVDFTIHGTDDMIEIKVSDTGIGIPEEEKSRIFERFYRVDKARSRNTGGTGLGLAIVKHIVEAHNGRIELNSELEQGTTFKLTFPKCQTNK</sequence>
<evidence type="ECO:0000256" key="11">
    <source>
        <dbReference type="ARBA" id="ARBA00023136"/>
    </source>
</evidence>
<dbReference type="CDD" id="cd00075">
    <property type="entry name" value="HATPase"/>
    <property type="match status" value="1"/>
</dbReference>
<feature type="transmembrane region" description="Helical" evidence="12">
    <location>
        <begin position="37"/>
        <end position="58"/>
    </location>
</feature>
<dbReference type="InterPro" id="IPR003660">
    <property type="entry name" value="HAMP_dom"/>
</dbReference>
<keyword evidence="6" id="KW-0808">Transferase</keyword>
<dbReference type="FunFam" id="3.30.565.10:FF:000006">
    <property type="entry name" value="Sensor histidine kinase WalK"/>
    <property type="match status" value="1"/>
</dbReference>
<keyword evidence="12" id="KW-1133">Transmembrane helix</keyword>
<dbReference type="AlphaFoldDB" id="A0A549YHV5"/>
<organism evidence="16 17">
    <name type="scientific">Lentibacillus cibarius</name>
    <dbReference type="NCBI Taxonomy" id="2583219"/>
    <lineage>
        <taxon>Bacteria</taxon>
        <taxon>Bacillati</taxon>
        <taxon>Bacillota</taxon>
        <taxon>Bacilli</taxon>
        <taxon>Bacillales</taxon>
        <taxon>Bacillaceae</taxon>
        <taxon>Lentibacillus</taxon>
    </lineage>
</organism>
<dbReference type="CDD" id="cd00130">
    <property type="entry name" value="PAS"/>
    <property type="match status" value="1"/>
</dbReference>
<gene>
    <name evidence="16" type="ORF">FH966_06915</name>
</gene>
<comment type="caution">
    <text evidence="16">The sequence shown here is derived from an EMBL/GenBank/DDBJ whole genome shotgun (WGS) entry which is preliminary data.</text>
</comment>
<evidence type="ECO:0000256" key="7">
    <source>
        <dbReference type="ARBA" id="ARBA00022741"/>
    </source>
</evidence>
<dbReference type="EMBL" id="VJMZ01000001">
    <property type="protein sequence ID" value="TRM11448.1"/>
    <property type="molecule type" value="Genomic_DNA"/>
</dbReference>
<dbReference type="PANTHER" id="PTHR45453:SF1">
    <property type="entry name" value="PHOSPHATE REGULON SENSOR PROTEIN PHOR"/>
    <property type="match status" value="1"/>
</dbReference>
<dbReference type="Proteomes" id="UP000319280">
    <property type="component" value="Unassembled WGS sequence"/>
</dbReference>
<evidence type="ECO:0000256" key="1">
    <source>
        <dbReference type="ARBA" id="ARBA00000085"/>
    </source>
</evidence>
<dbReference type="EC" id="2.7.13.3" evidence="3"/>
<evidence type="ECO:0000256" key="8">
    <source>
        <dbReference type="ARBA" id="ARBA00022777"/>
    </source>
</evidence>
<keyword evidence="4" id="KW-1003">Cell membrane</keyword>
<dbReference type="SUPFAM" id="SSF47384">
    <property type="entry name" value="Homodimeric domain of signal transducing histidine kinase"/>
    <property type="match status" value="1"/>
</dbReference>
<dbReference type="Pfam" id="PF00989">
    <property type="entry name" value="PAS"/>
    <property type="match status" value="1"/>
</dbReference>
<dbReference type="GO" id="GO:0006355">
    <property type="term" value="P:regulation of DNA-templated transcription"/>
    <property type="evidence" value="ECO:0007669"/>
    <property type="project" value="InterPro"/>
</dbReference>
<dbReference type="NCBIfam" id="NF046044">
    <property type="entry name" value="PnpS"/>
    <property type="match status" value="1"/>
</dbReference>
<evidence type="ECO:0000259" key="15">
    <source>
        <dbReference type="PROSITE" id="PS50885"/>
    </source>
</evidence>
<dbReference type="GO" id="GO:0005524">
    <property type="term" value="F:ATP binding"/>
    <property type="evidence" value="ECO:0007669"/>
    <property type="project" value="UniProtKB-KW"/>
</dbReference>
<dbReference type="InterPro" id="IPR035965">
    <property type="entry name" value="PAS-like_dom_sf"/>
</dbReference>
<evidence type="ECO:0000256" key="6">
    <source>
        <dbReference type="ARBA" id="ARBA00022679"/>
    </source>
</evidence>
<evidence type="ECO:0000256" key="9">
    <source>
        <dbReference type="ARBA" id="ARBA00022840"/>
    </source>
</evidence>
<evidence type="ECO:0000259" key="14">
    <source>
        <dbReference type="PROSITE" id="PS50112"/>
    </source>
</evidence>
<dbReference type="SUPFAM" id="SSF55785">
    <property type="entry name" value="PYP-like sensor domain (PAS domain)"/>
    <property type="match status" value="1"/>
</dbReference>
<dbReference type="Pfam" id="PF02518">
    <property type="entry name" value="HATPase_c"/>
    <property type="match status" value="1"/>
</dbReference>
<evidence type="ECO:0000259" key="13">
    <source>
        <dbReference type="PROSITE" id="PS50109"/>
    </source>
</evidence>
<protein>
    <recommendedName>
        <fullName evidence="3">histidine kinase</fullName>
        <ecNumber evidence="3">2.7.13.3</ecNumber>
    </recommendedName>
</protein>
<keyword evidence="10" id="KW-0902">Two-component regulatory system</keyword>
<accession>A0A549YHV5</accession>
<evidence type="ECO:0000256" key="3">
    <source>
        <dbReference type="ARBA" id="ARBA00012438"/>
    </source>
</evidence>
<dbReference type="SUPFAM" id="SSF158472">
    <property type="entry name" value="HAMP domain-like"/>
    <property type="match status" value="1"/>
</dbReference>
<dbReference type="PROSITE" id="PS50885">
    <property type="entry name" value="HAMP"/>
    <property type="match status" value="1"/>
</dbReference>
<dbReference type="NCBIfam" id="TIGR00229">
    <property type="entry name" value="sensory_box"/>
    <property type="match status" value="1"/>
</dbReference>
<dbReference type="InterPro" id="IPR036890">
    <property type="entry name" value="HATPase_C_sf"/>
</dbReference>
<keyword evidence="7" id="KW-0547">Nucleotide-binding</keyword>
<evidence type="ECO:0000256" key="4">
    <source>
        <dbReference type="ARBA" id="ARBA00022475"/>
    </source>
</evidence>
<dbReference type="InterPro" id="IPR050351">
    <property type="entry name" value="BphY/WalK/GraS-like"/>
</dbReference>
<dbReference type="SMART" id="SM00388">
    <property type="entry name" value="HisKA"/>
    <property type="match status" value="1"/>
</dbReference>
<dbReference type="GO" id="GO:0005886">
    <property type="term" value="C:plasma membrane"/>
    <property type="evidence" value="ECO:0007669"/>
    <property type="project" value="UniProtKB-SubCell"/>
</dbReference>
<keyword evidence="11 12" id="KW-0472">Membrane</keyword>